<evidence type="ECO:0000313" key="2">
    <source>
        <dbReference type="EMBL" id="RZE15443.1"/>
    </source>
</evidence>
<organism evidence="2 3">
    <name type="scientific">Streptomyces albidoflavus</name>
    <dbReference type="NCBI Taxonomy" id="1886"/>
    <lineage>
        <taxon>Bacteria</taxon>
        <taxon>Bacillati</taxon>
        <taxon>Actinomycetota</taxon>
        <taxon>Actinomycetes</taxon>
        <taxon>Kitasatosporales</taxon>
        <taxon>Streptomycetaceae</taxon>
        <taxon>Streptomyces</taxon>
        <taxon>Streptomyces albidoflavus group</taxon>
    </lineage>
</organism>
<reference evidence="2 3" key="1">
    <citation type="submission" date="2017-12" db="EMBL/GenBank/DDBJ databases">
        <title>Population genomics insights into the ecological differentiation and adaptive evolution in streptomycetes.</title>
        <authorList>
            <person name="Li Y."/>
            <person name="Huang Y."/>
        </authorList>
    </citation>
    <scope>NUCLEOTIDE SEQUENCE [LARGE SCALE GENOMIC DNA]</scope>
    <source>
        <strain evidence="2 3">NBRC 100770</strain>
    </source>
</reference>
<dbReference type="EMBL" id="PKLL01000033">
    <property type="protein sequence ID" value="RZE15443.1"/>
    <property type="molecule type" value="Genomic_DNA"/>
</dbReference>
<dbReference type="Proteomes" id="UP000292693">
    <property type="component" value="Unassembled WGS sequence"/>
</dbReference>
<accession>A0A8G1ZJW4</accession>
<protein>
    <submittedName>
        <fullName evidence="2">Uncharacterized protein</fullName>
    </submittedName>
</protein>
<sequence length="280" mass="30535">MDRSQLPDAPEDRLAVYENAIEASRGALADTVTRARFRAEIEIGFVLDAIRSEPDLYTQKYGTIENYGSTRWGYKRSTMYELMDTAPIRLAAASGRAVSGNPDTKGHTALGPPAPRPALEAATDSPEGLTSERAQPVKWVKAELSKSVALELVTAWRSQGENQALSMLAEADERAKAEGRKLTAALVRKVVKDSGQAPSDKSGLRPSEAEQREAVNHTLSSAVATLNRIIADLDKLDMENVPPLRHDQAERDAKAIRVAGRWLNNRVQVPQVVDAELVGE</sequence>
<feature type="region of interest" description="Disordered" evidence="1">
    <location>
        <begin position="96"/>
        <end position="134"/>
    </location>
</feature>
<evidence type="ECO:0000256" key="1">
    <source>
        <dbReference type="SAM" id="MobiDB-lite"/>
    </source>
</evidence>
<comment type="caution">
    <text evidence="2">The sequence shown here is derived from an EMBL/GenBank/DDBJ whole genome shotgun (WGS) entry which is preliminary data.</text>
</comment>
<name>A0A8G1ZJW4_9ACTN</name>
<proteinExistence type="predicted"/>
<dbReference type="AlphaFoldDB" id="A0A8G1ZJW4"/>
<evidence type="ECO:0000313" key="3">
    <source>
        <dbReference type="Proteomes" id="UP000292693"/>
    </source>
</evidence>
<gene>
    <name evidence="2" type="ORF">C0Q92_30795</name>
</gene>